<evidence type="ECO:0000313" key="2">
    <source>
        <dbReference type="EMBL" id="KAF9526590.1"/>
    </source>
</evidence>
<feature type="compositionally biased region" description="Basic and acidic residues" evidence="1">
    <location>
        <begin position="234"/>
        <end position="246"/>
    </location>
</feature>
<feature type="compositionally biased region" description="Low complexity" evidence="1">
    <location>
        <begin position="314"/>
        <end position="338"/>
    </location>
</feature>
<feature type="compositionally biased region" description="Basic residues" evidence="1">
    <location>
        <begin position="433"/>
        <end position="446"/>
    </location>
</feature>
<protein>
    <submittedName>
        <fullName evidence="2">Uncharacterized protein</fullName>
    </submittedName>
</protein>
<evidence type="ECO:0000313" key="3">
    <source>
        <dbReference type="Proteomes" id="UP000807306"/>
    </source>
</evidence>
<proteinExistence type="predicted"/>
<comment type="caution">
    <text evidence="2">The sequence shown here is derived from an EMBL/GenBank/DDBJ whole genome shotgun (WGS) entry which is preliminary data.</text>
</comment>
<dbReference type="EMBL" id="MU157869">
    <property type="protein sequence ID" value="KAF9526590.1"/>
    <property type="molecule type" value="Genomic_DNA"/>
</dbReference>
<dbReference type="AlphaFoldDB" id="A0A9P6ECM1"/>
<sequence>MDIRSLPQPSWNIEDSMYSRWNYATSDTRSEPLEQSPRSSASSLPQTPQPRSCPPPFDLPLSPVETSRGVWEDDDGVYYGSSWSPVQKYLGRIRKERRMLKAPSEIIFVLAALDVAHSPWDVAHWIFWPSATYFSTADRVTAIALHQPRLIKTQIPWIGSREHKWIINAFQEKYYYIHILGRWYPTTYQPVETKKRTLRSNGGGEERPDITINQFFNIVEGYNPPTKRARRAPKKVDETDTPPNDKRTRRLPQQKPALPTPLSEPSEQILQNAQLVADDSSAPIIRSSGRIKRKLSPSTRAPRILTAINPPSPSLSSLSESSSASSLHSRNRSTSQSSEVTIVDKAHDSRRSASVDSIETVVGASLSKKRKANALDDADDIASQEIESESPERMVTRGRFSKTLRHGESDMNVDDGFSPLSEPPSSPAELRPKSTRPRTKSRKARA</sequence>
<feature type="compositionally biased region" description="Basic and acidic residues" evidence="1">
    <location>
        <begin position="342"/>
        <end position="353"/>
    </location>
</feature>
<dbReference type="Proteomes" id="UP000807306">
    <property type="component" value="Unassembled WGS sequence"/>
</dbReference>
<gene>
    <name evidence="2" type="ORF">CPB83DRAFT_908227</name>
</gene>
<feature type="region of interest" description="Disordered" evidence="1">
    <location>
        <begin position="287"/>
        <end position="446"/>
    </location>
</feature>
<organism evidence="2 3">
    <name type="scientific">Crepidotus variabilis</name>
    <dbReference type="NCBI Taxonomy" id="179855"/>
    <lineage>
        <taxon>Eukaryota</taxon>
        <taxon>Fungi</taxon>
        <taxon>Dikarya</taxon>
        <taxon>Basidiomycota</taxon>
        <taxon>Agaricomycotina</taxon>
        <taxon>Agaricomycetes</taxon>
        <taxon>Agaricomycetidae</taxon>
        <taxon>Agaricales</taxon>
        <taxon>Agaricineae</taxon>
        <taxon>Crepidotaceae</taxon>
        <taxon>Crepidotus</taxon>
    </lineage>
</organism>
<keyword evidence="3" id="KW-1185">Reference proteome</keyword>
<accession>A0A9P6ECM1</accession>
<feature type="region of interest" description="Disordered" evidence="1">
    <location>
        <begin position="27"/>
        <end position="61"/>
    </location>
</feature>
<feature type="compositionally biased region" description="Acidic residues" evidence="1">
    <location>
        <begin position="376"/>
        <end position="389"/>
    </location>
</feature>
<evidence type="ECO:0000256" key="1">
    <source>
        <dbReference type="SAM" id="MobiDB-lite"/>
    </source>
</evidence>
<feature type="compositionally biased region" description="Pro residues" evidence="1">
    <location>
        <begin position="47"/>
        <end position="58"/>
    </location>
</feature>
<reference evidence="2" key="1">
    <citation type="submission" date="2020-11" db="EMBL/GenBank/DDBJ databases">
        <authorList>
            <consortium name="DOE Joint Genome Institute"/>
            <person name="Ahrendt S."/>
            <person name="Riley R."/>
            <person name="Andreopoulos W."/>
            <person name="Labutti K."/>
            <person name="Pangilinan J."/>
            <person name="Ruiz-Duenas F.J."/>
            <person name="Barrasa J.M."/>
            <person name="Sanchez-Garcia M."/>
            <person name="Camarero S."/>
            <person name="Miyauchi S."/>
            <person name="Serrano A."/>
            <person name="Linde D."/>
            <person name="Babiker R."/>
            <person name="Drula E."/>
            <person name="Ayuso-Fernandez I."/>
            <person name="Pacheco R."/>
            <person name="Padilla G."/>
            <person name="Ferreira P."/>
            <person name="Barriuso J."/>
            <person name="Kellner H."/>
            <person name="Castanera R."/>
            <person name="Alfaro M."/>
            <person name="Ramirez L."/>
            <person name="Pisabarro A.G."/>
            <person name="Kuo A."/>
            <person name="Tritt A."/>
            <person name="Lipzen A."/>
            <person name="He G."/>
            <person name="Yan M."/>
            <person name="Ng V."/>
            <person name="Cullen D."/>
            <person name="Martin F."/>
            <person name="Rosso M.-N."/>
            <person name="Henrissat B."/>
            <person name="Hibbett D."/>
            <person name="Martinez A.T."/>
            <person name="Grigoriev I.V."/>
        </authorList>
    </citation>
    <scope>NUCLEOTIDE SEQUENCE</scope>
    <source>
        <strain evidence="2">CBS 506.95</strain>
    </source>
</reference>
<feature type="region of interest" description="Disordered" evidence="1">
    <location>
        <begin position="223"/>
        <end position="265"/>
    </location>
</feature>
<name>A0A9P6ECM1_9AGAR</name>
<dbReference type="OrthoDB" id="2944913at2759"/>